<dbReference type="PANTHER" id="PTHR35121:SF4">
    <property type="entry name" value="SWIM-TYPE DOMAIN-CONTAINING PROTEIN"/>
    <property type="match status" value="1"/>
</dbReference>
<dbReference type="Proteomes" id="UP000030645">
    <property type="component" value="Unassembled WGS sequence"/>
</dbReference>
<proteinExistence type="predicted"/>
<dbReference type="eggNOG" id="ENOG502S71B">
    <property type="taxonomic scope" value="Eukaryota"/>
</dbReference>
<evidence type="ECO:0000313" key="1">
    <source>
        <dbReference type="EMBL" id="EXC06929.1"/>
    </source>
</evidence>
<name>W9SHE2_9ROSA</name>
<accession>W9SHE2</accession>
<evidence type="ECO:0000313" key="2">
    <source>
        <dbReference type="Proteomes" id="UP000030645"/>
    </source>
</evidence>
<protein>
    <submittedName>
        <fullName evidence="1">Uncharacterized protein</fullName>
    </submittedName>
</protein>
<sequence>MASSAAEMIFRCVFEASISMRDQEIERRPYHKYCKCALHSMKGTNTSNACPHQRNISFPKKQSWSDDALSMAACNYKFSSQRSLFPQNKPNGECKRRH</sequence>
<dbReference type="EMBL" id="KE345575">
    <property type="protein sequence ID" value="EXC06929.1"/>
    <property type="molecule type" value="Genomic_DNA"/>
</dbReference>
<gene>
    <name evidence="1" type="ORF">L484_007609</name>
</gene>
<dbReference type="AlphaFoldDB" id="W9SHE2"/>
<dbReference type="PANTHER" id="PTHR35121">
    <property type="entry name" value="HOMEODOMAIN PROTEIN 8, PUTATIVE-RELATED"/>
    <property type="match status" value="1"/>
</dbReference>
<keyword evidence="2" id="KW-1185">Reference proteome</keyword>
<organism evidence="1 2">
    <name type="scientific">Morus notabilis</name>
    <dbReference type="NCBI Taxonomy" id="981085"/>
    <lineage>
        <taxon>Eukaryota</taxon>
        <taxon>Viridiplantae</taxon>
        <taxon>Streptophyta</taxon>
        <taxon>Embryophyta</taxon>
        <taxon>Tracheophyta</taxon>
        <taxon>Spermatophyta</taxon>
        <taxon>Magnoliopsida</taxon>
        <taxon>eudicotyledons</taxon>
        <taxon>Gunneridae</taxon>
        <taxon>Pentapetalae</taxon>
        <taxon>rosids</taxon>
        <taxon>fabids</taxon>
        <taxon>Rosales</taxon>
        <taxon>Moraceae</taxon>
        <taxon>Moreae</taxon>
        <taxon>Morus</taxon>
    </lineage>
</organism>
<reference evidence="2" key="1">
    <citation type="submission" date="2013-01" db="EMBL/GenBank/DDBJ databases">
        <title>Draft Genome Sequence of a Mulberry Tree, Morus notabilis C.K. Schneid.</title>
        <authorList>
            <person name="He N."/>
            <person name="Zhao S."/>
        </authorList>
    </citation>
    <scope>NUCLEOTIDE SEQUENCE</scope>
</reference>